<protein>
    <submittedName>
        <fullName evidence="2">Uncharacterized protein</fullName>
    </submittedName>
</protein>
<keyword evidence="1" id="KW-0812">Transmembrane</keyword>
<accession>A0ABV2I423</accession>
<dbReference type="RefSeq" id="WP_354417606.1">
    <property type="nucleotide sequence ID" value="NZ_JBEPLM010000020.1"/>
</dbReference>
<keyword evidence="1" id="KW-1133">Transmembrane helix</keyword>
<proteinExistence type="predicted"/>
<organism evidence="2 3">
    <name type="scientific">Mesorhizobium shonense</name>
    <dbReference type="NCBI Taxonomy" id="1209948"/>
    <lineage>
        <taxon>Bacteria</taxon>
        <taxon>Pseudomonadati</taxon>
        <taxon>Pseudomonadota</taxon>
        <taxon>Alphaproteobacteria</taxon>
        <taxon>Hyphomicrobiales</taxon>
        <taxon>Phyllobacteriaceae</taxon>
        <taxon>Mesorhizobium</taxon>
    </lineage>
</organism>
<reference evidence="2 3" key="1">
    <citation type="submission" date="2024-06" db="EMBL/GenBank/DDBJ databases">
        <title>Genomic Encyclopedia of Type Strains, Phase IV (KMG-IV): sequencing the most valuable type-strain genomes for metagenomic binning, comparative biology and taxonomic classification.</title>
        <authorList>
            <person name="Goeker M."/>
        </authorList>
    </citation>
    <scope>NUCLEOTIDE SEQUENCE [LARGE SCALE GENOMIC DNA]</scope>
    <source>
        <strain evidence="2 3">DSM 29846</strain>
    </source>
</reference>
<name>A0ABV2I423_9HYPH</name>
<dbReference type="EMBL" id="JBEPLM010000020">
    <property type="protein sequence ID" value="MET3597062.1"/>
    <property type="molecule type" value="Genomic_DNA"/>
</dbReference>
<dbReference type="Proteomes" id="UP001549036">
    <property type="component" value="Unassembled WGS sequence"/>
</dbReference>
<evidence type="ECO:0000313" key="2">
    <source>
        <dbReference type="EMBL" id="MET3597062.1"/>
    </source>
</evidence>
<keyword evidence="3" id="KW-1185">Reference proteome</keyword>
<evidence type="ECO:0000313" key="3">
    <source>
        <dbReference type="Proteomes" id="UP001549036"/>
    </source>
</evidence>
<feature type="transmembrane region" description="Helical" evidence="1">
    <location>
        <begin position="6"/>
        <end position="26"/>
    </location>
</feature>
<comment type="caution">
    <text evidence="2">The sequence shown here is derived from an EMBL/GenBank/DDBJ whole genome shotgun (WGS) entry which is preliminary data.</text>
</comment>
<gene>
    <name evidence="2" type="ORF">ABID26_006486</name>
</gene>
<keyword evidence="1" id="KW-0472">Membrane</keyword>
<sequence length="92" mass="10105">MSDNLVSLFISTITALMLGSAVWFDLRRDFVGTARRQAWLSISADGTVLLAVVYDYIGRSVYLFPQPVMVPHPLLPVRPGILCGTPAKMPGR</sequence>
<evidence type="ECO:0000256" key="1">
    <source>
        <dbReference type="SAM" id="Phobius"/>
    </source>
</evidence>